<reference evidence="2 3" key="1">
    <citation type="submission" date="2016-10" db="EMBL/GenBank/DDBJ databases">
        <authorList>
            <person name="de Groot N.N."/>
        </authorList>
    </citation>
    <scope>NUCLEOTIDE SEQUENCE [LARGE SCALE GENOMIC DNA]</scope>
    <source>
        <strain evidence="2 3">DSM 23421</strain>
    </source>
</reference>
<accession>A0A1G7BD82</accession>
<sequence length="295" mass="34107">MRKILILLVVSCLGLSLQAQELNCTVTVNSDQVSQTNQQIFKTLERSLNDFVNKNKWTNRTYQENERVNCQMFITITKYESNRFEGNIQIQSSRPVYNTSYDSPVFNYKDNDFNFEYIEFQPLVFNKNVFESNLIGVVSYYVYVILGLDADTFALEGGTDSFRTAQQITTQAQGSNFSGWDQNSDRSRFELIDNLLSNTYREYRIAMYNYHRKGLDILGDNNSTGKQVIAGTMKLFETMIKRRPNAFLIQTFFDAKAEEIQNVFSDGPKVDIVELKETLNAVAPTYSSTWKDIKY</sequence>
<proteinExistence type="predicted"/>
<dbReference type="InterPro" id="IPR032274">
    <property type="entry name" value="DUF4835"/>
</dbReference>
<dbReference type="Proteomes" id="UP000199109">
    <property type="component" value="Unassembled WGS sequence"/>
</dbReference>
<evidence type="ECO:0000313" key="2">
    <source>
        <dbReference type="EMBL" id="SDE24720.1"/>
    </source>
</evidence>
<dbReference type="EMBL" id="FNAO01000004">
    <property type="protein sequence ID" value="SDE24720.1"/>
    <property type="molecule type" value="Genomic_DNA"/>
</dbReference>
<organism evidence="2 3">
    <name type="scientific">Pricia antarctica</name>
    <dbReference type="NCBI Taxonomy" id="641691"/>
    <lineage>
        <taxon>Bacteria</taxon>
        <taxon>Pseudomonadati</taxon>
        <taxon>Bacteroidota</taxon>
        <taxon>Flavobacteriia</taxon>
        <taxon>Flavobacteriales</taxon>
        <taxon>Flavobacteriaceae</taxon>
        <taxon>Pricia</taxon>
    </lineage>
</organism>
<keyword evidence="1" id="KW-0732">Signal</keyword>
<keyword evidence="3" id="KW-1185">Reference proteome</keyword>
<name>A0A1G7BD82_9FLAO</name>
<feature type="signal peptide" evidence="1">
    <location>
        <begin position="1"/>
        <end position="19"/>
    </location>
</feature>
<dbReference type="STRING" id="641691.SAMN05421636_10496"/>
<dbReference type="RefSeq" id="WP_091867565.1">
    <property type="nucleotide sequence ID" value="NZ_FNAO01000004.1"/>
</dbReference>
<evidence type="ECO:0008006" key="4">
    <source>
        <dbReference type="Google" id="ProtNLM"/>
    </source>
</evidence>
<evidence type="ECO:0000313" key="3">
    <source>
        <dbReference type="Proteomes" id="UP000199109"/>
    </source>
</evidence>
<evidence type="ECO:0000256" key="1">
    <source>
        <dbReference type="SAM" id="SignalP"/>
    </source>
</evidence>
<protein>
    <recommendedName>
        <fullName evidence="4">DUF4835 domain-containing protein</fullName>
    </recommendedName>
</protein>
<dbReference type="OrthoDB" id="9773381at2"/>
<dbReference type="Pfam" id="PF16119">
    <property type="entry name" value="DUF4835"/>
    <property type="match status" value="1"/>
</dbReference>
<gene>
    <name evidence="2" type="ORF">SAMN05421636_10496</name>
</gene>
<feature type="chain" id="PRO_5011769714" description="DUF4835 domain-containing protein" evidence="1">
    <location>
        <begin position="20"/>
        <end position="295"/>
    </location>
</feature>
<dbReference type="AlphaFoldDB" id="A0A1G7BD82"/>